<dbReference type="AlphaFoldDB" id="A0A6H5FZA5"/>
<organism evidence="1 2">
    <name type="scientific">Nesidiocoris tenuis</name>
    <dbReference type="NCBI Taxonomy" id="355587"/>
    <lineage>
        <taxon>Eukaryota</taxon>
        <taxon>Metazoa</taxon>
        <taxon>Ecdysozoa</taxon>
        <taxon>Arthropoda</taxon>
        <taxon>Hexapoda</taxon>
        <taxon>Insecta</taxon>
        <taxon>Pterygota</taxon>
        <taxon>Neoptera</taxon>
        <taxon>Paraneoptera</taxon>
        <taxon>Hemiptera</taxon>
        <taxon>Heteroptera</taxon>
        <taxon>Panheteroptera</taxon>
        <taxon>Cimicomorpha</taxon>
        <taxon>Miridae</taxon>
        <taxon>Dicyphina</taxon>
        <taxon>Nesidiocoris</taxon>
    </lineage>
</organism>
<dbReference type="Proteomes" id="UP000479000">
    <property type="component" value="Unassembled WGS sequence"/>
</dbReference>
<protein>
    <submittedName>
        <fullName evidence="1">Uncharacterized protein</fullName>
    </submittedName>
</protein>
<name>A0A6H5FZA5_9HEMI</name>
<dbReference type="EMBL" id="CADCXU010002929">
    <property type="protein sequence ID" value="CAA9995049.1"/>
    <property type="molecule type" value="Genomic_DNA"/>
</dbReference>
<reference evidence="1 2" key="1">
    <citation type="submission" date="2020-02" db="EMBL/GenBank/DDBJ databases">
        <authorList>
            <person name="Ferguson B K."/>
        </authorList>
    </citation>
    <scope>NUCLEOTIDE SEQUENCE [LARGE SCALE GENOMIC DNA]</scope>
</reference>
<gene>
    <name evidence="1" type="ORF">NTEN_LOCUS1840</name>
</gene>
<keyword evidence="2" id="KW-1185">Reference proteome</keyword>
<proteinExistence type="predicted"/>
<evidence type="ECO:0000313" key="2">
    <source>
        <dbReference type="Proteomes" id="UP000479000"/>
    </source>
</evidence>
<accession>A0A6H5FZA5</accession>
<sequence>METVLAVAVQNRAAYKPLPPGPITRRQGCYNGLFSARAGDCTSLPCRAADPRTPPGGRIIRVRRQEWSSDFPSVCARHYFPYLRWQTRTSPSGLKRSAKSQPILGQFNHGWSEFNGVLVTTITYFTTNRKSKQTVACWARVEEYMARQLGQGDPPPSHPPTPLSGGATDLRRLTGIGVYEPGEFFILIIYSLVDKNCYKS</sequence>
<evidence type="ECO:0000313" key="1">
    <source>
        <dbReference type="EMBL" id="CAA9995049.1"/>
    </source>
</evidence>